<name>A0A9Q5I555_SANBA</name>
<evidence type="ECO:0000313" key="11">
    <source>
        <dbReference type="EMBL" id="OCB91839.1"/>
    </source>
</evidence>
<protein>
    <recommendedName>
        <fullName evidence="6">mitogen-activated protein kinase kinase</fullName>
        <ecNumber evidence="6">2.7.12.2</ecNumber>
    </recommendedName>
</protein>
<dbReference type="GO" id="GO:0005524">
    <property type="term" value="F:ATP binding"/>
    <property type="evidence" value="ECO:0007669"/>
    <property type="project" value="UniProtKB-UniRule"/>
</dbReference>
<evidence type="ECO:0000256" key="7">
    <source>
        <dbReference type="PROSITE-ProRule" id="PRU10141"/>
    </source>
</evidence>
<dbReference type="PROSITE" id="PS00107">
    <property type="entry name" value="PROTEIN_KINASE_ATP"/>
    <property type="match status" value="1"/>
</dbReference>
<dbReference type="AlphaFoldDB" id="A0A9Q5I555"/>
<dbReference type="Gene3D" id="1.10.510.10">
    <property type="entry name" value="Transferase(Phosphotransferase) domain 1"/>
    <property type="match status" value="1"/>
</dbReference>
<evidence type="ECO:0000256" key="1">
    <source>
        <dbReference type="ARBA" id="ARBA00022679"/>
    </source>
</evidence>
<dbReference type="PROSITE" id="PS00108">
    <property type="entry name" value="PROTEIN_KINASE_ST"/>
    <property type="match status" value="1"/>
</dbReference>
<keyword evidence="3" id="KW-0418">Kinase</keyword>
<feature type="compositionally biased region" description="Basic and acidic residues" evidence="9">
    <location>
        <begin position="465"/>
        <end position="486"/>
    </location>
</feature>
<dbReference type="Pfam" id="PF00069">
    <property type="entry name" value="Pkinase"/>
    <property type="match status" value="1"/>
</dbReference>
<evidence type="ECO:0000256" key="4">
    <source>
        <dbReference type="ARBA" id="ARBA00022840"/>
    </source>
</evidence>
<feature type="region of interest" description="Disordered" evidence="9">
    <location>
        <begin position="455"/>
        <end position="496"/>
    </location>
</feature>
<feature type="binding site" evidence="7">
    <location>
        <position position="189"/>
    </location>
    <ligand>
        <name>ATP</name>
        <dbReference type="ChEBI" id="CHEBI:30616"/>
    </ligand>
</feature>
<dbReference type="GO" id="GO:0000196">
    <property type="term" value="P:cell integrity MAPK cascade"/>
    <property type="evidence" value="ECO:0007669"/>
    <property type="project" value="TreeGrafter"/>
</dbReference>
<dbReference type="InterPro" id="IPR017441">
    <property type="entry name" value="Protein_kinase_ATP_BS"/>
</dbReference>
<sequence>MAGLLGTFRASEKNVVKSMCAGIIRCALHRIASHLPTDSSVGLVPSFSLYPPNARQRPRPIAPRLNIGAITSQAQEGSRRSNDEDPSPTYGYYTGGPRQPTLNNGFEAVDQPTIRPPVAQPTPSEPLDDMNSIRRTINEISSEEIHAPSYGQEEWTNDVLEVLERLGEGASGAVHKVKDRRNNLIMARKTIATHETPPRQLVRELSFMKSTVHRNICRFYGAYISPSSSEVMVLMEVCEGRSLEAIGKRIREGGGRVGEKVAGRIAEGIFEGLAYLHSKKIIHRDIKPSNILLTREGVVKLCDFGVSGELVDSLAGTFTGTSFYMAPERISGRNYTIRADVWSAGLSLLELVTNKFPFPHEIGPIDLIFYITQSDPPSLEDEEDIRWSDSMKHFIKLTLTVSAVDRPTPREMLSHPWIIENMKKEVKMARWIRQVWGWPRGDGYRCLDQAQDATIQRRGLQRPTPPRERTAKEAPDAADVAEREYIRNPPGAALSG</sequence>
<dbReference type="EC" id="2.7.12.2" evidence="6"/>
<dbReference type="PROSITE" id="PS50011">
    <property type="entry name" value="PROTEIN_KINASE_DOM"/>
    <property type="match status" value="1"/>
</dbReference>
<keyword evidence="4 7" id="KW-0067">ATP-binding</keyword>
<feature type="region of interest" description="Disordered" evidence="9">
    <location>
        <begin position="71"/>
        <end position="130"/>
    </location>
</feature>
<evidence type="ECO:0000256" key="5">
    <source>
        <dbReference type="ARBA" id="ARBA00038035"/>
    </source>
</evidence>
<feature type="domain" description="Protein kinase" evidence="10">
    <location>
        <begin position="160"/>
        <end position="418"/>
    </location>
</feature>
<dbReference type="OrthoDB" id="10252354at2759"/>
<dbReference type="Proteomes" id="UP000757232">
    <property type="component" value="Unassembled WGS sequence"/>
</dbReference>
<evidence type="ECO:0000256" key="9">
    <source>
        <dbReference type="SAM" id="MobiDB-lite"/>
    </source>
</evidence>
<keyword evidence="12" id="KW-1185">Reference proteome</keyword>
<evidence type="ECO:0000256" key="2">
    <source>
        <dbReference type="ARBA" id="ARBA00022741"/>
    </source>
</evidence>
<reference evidence="11" key="1">
    <citation type="submission" date="2016-06" db="EMBL/GenBank/DDBJ databases">
        <title>Draft Genome sequence of the fungus Inonotus baumii.</title>
        <authorList>
            <person name="Zhu H."/>
            <person name="Lin W."/>
        </authorList>
    </citation>
    <scope>NUCLEOTIDE SEQUENCE</scope>
    <source>
        <strain evidence="11">821</strain>
    </source>
</reference>
<dbReference type="FunFam" id="1.10.510.10:FF:000263">
    <property type="entry name" value="MAP kinase skh1/pek1"/>
    <property type="match status" value="1"/>
</dbReference>
<keyword evidence="1" id="KW-0808">Transferase</keyword>
<evidence type="ECO:0000259" key="10">
    <source>
        <dbReference type="PROSITE" id="PS50011"/>
    </source>
</evidence>
<evidence type="ECO:0000256" key="8">
    <source>
        <dbReference type="RuleBase" id="RU000304"/>
    </source>
</evidence>
<dbReference type="GO" id="GO:0060237">
    <property type="term" value="P:regulation of fungal-type cell wall organization"/>
    <property type="evidence" value="ECO:0007669"/>
    <property type="project" value="TreeGrafter"/>
</dbReference>
<dbReference type="PANTHER" id="PTHR48013">
    <property type="entry name" value="DUAL SPECIFICITY MITOGEN-ACTIVATED PROTEIN KINASE KINASE 5-RELATED"/>
    <property type="match status" value="1"/>
</dbReference>
<gene>
    <name evidence="11" type="ORF">A7U60_g873</name>
</gene>
<dbReference type="InterPro" id="IPR008271">
    <property type="entry name" value="Ser/Thr_kinase_AS"/>
</dbReference>
<dbReference type="GO" id="GO:0004674">
    <property type="term" value="F:protein serine/threonine kinase activity"/>
    <property type="evidence" value="ECO:0007669"/>
    <property type="project" value="UniProtKB-KW"/>
</dbReference>
<dbReference type="PANTHER" id="PTHR48013:SF6">
    <property type="entry name" value="MAP KINASE KINASE MKK1_SSP32-RELATED"/>
    <property type="match status" value="1"/>
</dbReference>
<comment type="similarity">
    <text evidence="5">Belongs to the protein kinase superfamily. STE Ser/Thr protein kinase family. MAP kinase kinase subfamily.</text>
</comment>
<keyword evidence="2 7" id="KW-0547">Nucleotide-binding</keyword>
<comment type="caution">
    <text evidence="11">The sequence shown here is derived from an EMBL/GenBank/DDBJ whole genome shotgun (WGS) entry which is preliminary data.</text>
</comment>
<evidence type="ECO:0000256" key="6">
    <source>
        <dbReference type="ARBA" id="ARBA00038999"/>
    </source>
</evidence>
<dbReference type="EMBL" id="LNZH02000058">
    <property type="protein sequence ID" value="OCB91839.1"/>
    <property type="molecule type" value="Genomic_DNA"/>
</dbReference>
<dbReference type="InterPro" id="IPR011009">
    <property type="entry name" value="Kinase-like_dom_sf"/>
</dbReference>
<evidence type="ECO:0000256" key="3">
    <source>
        <dbReference type="ARBA" id="ARBA00022777"/>
    </source>
</evidence>
<dbReference type="Gene3D" id="3.30.200.20">
    <property type="entry name" value="Phosphorylase Kinase, domain 1"/>
    <property type="match status" value="1"/>
</dbReference>
<dbReference type="InterPro" id="IPR000719">
    <property type="entry name" value="Prot_kinase_dom"/>
</dbReference>
<proteinExistence type="inferred from homology"/>
<feature type="compositionally biased region" description="Pro residues" evidence="9">
    <location>
        <begin position="114"/>
        <end position="124"/>
    </location>
</feature>
<dbReference type="GO" id="GO:0004708">
    <property type="term" value="F:MAP kinase kinase activity"/>
    <property type="evidence" value="ECO:0007669"/>
    <property type="project" value="UniProtKB-EC"/>
</dbReference>
<evidence type="ECO:0000313" key="12">
    <source>
        <dbReference type="Proteomes" id="UP000757232"/>
    </source>
</evidence>
<accession>A0A9Q5I555</accession>
<dbReference type="SUPFAM" id="SSF56112">
    <property type="entry name" value="Protein kinase-like (PK-like)"/>
    <property type="match status" value="1"/>
</dbReference>
<dbReference type="SMART" id="SM00220">
    <property type="entry name" value="S_TKc"/>
    <property type="match status" value="1"/>
</dbReference>
<organism evidence="11 12">
    <name type="scientific">Sanghuangporus baumii</name>
    <name type="common">Phellinus baumii</name>
    <dbReference type="NCBI Taxonomy" id="108892"/>
    <lineage>
        <taxon>Eukaryota</taxon>
        <taxon>Fungi</taxon>
        <taxon>Dikarya</taxon>
        <taxon>Basidiomycota</taxon>
        <taxon>Agaricomycotina</taxon>
        <taxon>Agaricomycetes</taxon>
        <taxon>Hymenochaetales</taxon>
        <taxon>Hymenochaetaceae</taxon>
        <taxon>Sanghuangporus</taxon>
    </lineage>
</organism>
<keyword evidence="8" id="KW-0723">Serine/threonine-protein kinase</keyword>